<feature type="region of interest" description="Disordered" evidence="1">
    <location>
        <begin position="341"/>
        <end position="366"/>
    </location>
</feature>
<feature type="domain" description="DhaL" evidence="2">
    <location>
        <begin position="9"/>
        <end position="201"/>
    </location>
</feature>
<proteinExistence type="predicted"/>
<evidence type="ECO:0000313" key="3">
    <source>
        <dbReference type="EMBL" id="HJC06478.1"/>
    </source>
</evidence>
<dbReference type="Gene3D" id="1.25.40.340">
    <property type="match status" value="1"/>
</dbReference>
<dbReference type="SMART" id="SM01120">
    <property type="entry name" value="Dak2"/>
    <property type="match status" value="1"/>
</dbReference>
<dbReference type="InterPro" id="IPR050270">
    <property type="entry name" value="DegV_domain_contain"/>
</dbReference>
<evidence type="ECO:0000259" key="2">
    <source>
        <dbReference type="PROSITE" id="PS51480"/>
    </source>
</evidence>
<dbReference type="InterPro" id="IPR048394">
    <property type="entry name" value="FakA-like_M"/>
</dbReference>
<sequence length="586" mass="63277">MGLSTIDAGMAKKAFLAGAKELEAKKEWINELNVFPVPDGDTGTNMTMTVMAAAREVAALEDPSMRDLARAISSGSLRGARGNSGVILSQLFRGFTKEIQDAEIIDADVLARAMARGTETAYKAVMKPKEGTILTVAKGMSDKAQELSLEGVDMEALVREVIEEGDRVLERTPEMLPVLKQAGVVDSGGQGLMQVVKGFLKGLTGQAGELTLDAESGSFLTDGMSAAVRGQKSAAAGAASQDIETADIRFGYCTEFIINLEREYKDKDEEELKRYLASIGDSLVVVSDDSLVKVHVHTNHPGLAFEKALTYGSLSRMKVDNMREEHQERVIMDAERMAKEQAGGMSSAAASSAEPPAVSAESGEEETKPFSFISVAPGDGLREVFEGIGADWVIEGGQTMNPSTEDMLTAIDHVKGDVVYILPNNKNIILAARQAAELTKDRRVLVVPSATIPQGVTALVNFMPDLSPEENLENMEREMAQVRTAQITYAVRSTMVDGIGINEGDIMAIGDKGILGLGHTPFEAGMEAMKAMLDDDMELITLYYGADVKEEEALRLKEAGEELFPDKEFELQYGGQPIYYYIISAE</sequence>
<dbReference type="InterPro" id="IPR019986">
    <property type="entry name" value="YloV-like"/>
</dbReference>
<dbReference type="SMART" id="SM01121">
    <property type="entry name" value="Dak1_2"/>
    <property type="match status" value="1"/>
</dbReference>
<feature type="compositionally biased region" description="Low complexity" evidence="1">
    <location>
        <begin position="341"/>
        <end position="361"/>
    </location>
</feature>
<reference evidence="3" key="2">
    <citation type="submission" date="2021-04" db="EMBL/GenBank/DDBJ databases">
        <authorList>
            <person name="Gilroy R."/>
        </authorList>
    </citation>
    <scope>NUCLEOTIDE SEQUENCE</scope>
    <source>
        <strain evidence="3">CHK180-15479</strain>
    </source>
</reference>
<dbReference type="GO" id="GO:0004371">
    <property type="term" value="F:glycerone kinase activity"/>
    <property type="evidence" value="ECO:0007669"/>
    <property type="project" value="InterPro"/>
</dbReference>
<evidence type="ECO:0000256" key="1">
    <source>
        <dbReference type="SAM" id="MobiDB-lite"/>
    </source>
</evidence>
<dbReference type="Proteomes" id="UP000823910">
    <property type="component" value="Unassembled WGS sequence"/>
</dbReference>
<dbReference type="EMBL" id="DWWT01000049">
    <property type="protein sequence ID" value="HJC06478.1"/>
    <property type="molecule type" value="Genomic_DNA"/>
</dbReference>
<organism evidence="3 4">
    <name type="scientific">Candidatus Enterocloster excrementipullorum</name>
    <dbReference type="NCBI Taxonomy" id="2838559"/>
    <lineage>
        <taxon>Bacteria</taxon>
        <taxon>Bacillati</taxon>
        <taxon>Bacillota</taxon>
        <taxon>Clostridia</taxon>
        <taxon>Lachnospirales</taxon>
        <taxon>Lachnospiraceae</taxon>
        <taxon>Enterocloster</taxon>
    </lineage>
</organism>
<dbReference type="Pfam" id="PF13684">
    <property type="entry name" value="FakA-like_C"/>
    <property type="match status" value="1"/>
</dbReference>
<comment type="caution">
    <text evidence="3">The sequence shown here is derived from an EMBL/GenBank/DDBJ whole genome shotgun (WGS) entry which is preliminary data.</text>
</comment>
<dbReference type="Pfam" id="PF21645">
    <property type="entry name" value="FakA-like_M"/>
    <property type="match status" value="1"/>
</dbReference>
<dbReference type="PANTHER" id="PTHR33434">
    <property type="entry name" value="DEGV DOMAIN-CONTAINING PROTEIN DR_1986-RELATED"/>
    <property type="match status" value="1"/>
</dbReference>
<name>A0A9D2N1S8_9FIRM</name>
<dbReference type="AlphaFoldDB" id="A0A9D2N1S8"/>
<evidence type="ECO:0000313" key="4">
    <source>
        <dbReference type="Proteomes" id="UP000823910"/>
    </source>
</evidence>
<dbReference type="InterPro" id="IPR036117">
    <property type="entry name" value="DhaL_dom_sf"/>
</dbReference>
<protein>
    <submittedName>
        <fullName evidence="3">DAK2 domain-containing protein</fullName>
    </submittedName>
</protein>
<dbReference type="NCBIfam" id="TIGR03599">
    <property type="entry name" value="YloV"/>
    <property type="match status" value="1"/>
</dbReference>
<dbReference type="InterPro" id="IPR004007">
    <property type="entry name" value="DhaL_dom"/>
</dbReference>
<accession>A0A9D2N1S8</accession>
<dbReference type="Pfam" id="PF02734">
    <property type="entry name" value="Dak2"/>
    <property type="match status" value="1"/>
</dbReference>
<dbReference type="PROSITE" id="PS51480">
    <property type="entry name" value="DHAL"/>
    <property type="match status" value="1"/>
</dbReference>
<dbReference type="InterPro" id="IPR033470">
    <property type="entry name" value="FakA-like_C"/>
</dbReference>
<dbReference type="GO" id="GO:0006071">
    <property type="term" value="P:glycerol metabolic process"/>
    <property type="evidence" value="ECO:0007669"/>
    <property type="project" value="InterPro"/>
</dbReference>
<gene>
    <name evidence="3" type="ORF">H9704_10055</name>
</gene>
<dbReference type="PANTHER" id="PTHR33434:SF4">
    <property type="entry name" value="PHOSPHATASE PROTEIN"/>
    <property type="match status" value="1"/>
</dbReference>
<dbReference type="SUPFAM" id="SSF101473">
    <property type="entry name" value="DhaL-like"/>
    <property type="match status" value="1"/>
</dbReference>
<reference evidence="3" key="1">
    <citation type="journal article" date="2021" name="PeerJ">
        <title>Extensive microbial diversity within the chicken gut microbiome revealed by metagenomics and culture.</title>
        <authorList>
            <person name="Gilroy R."/>
            <person name="Ravi A."/>
            <person name="Getino M."/>
            <person name="Pursley I."/>
            <person name="Horton D.L."/>
            <person name="Alikhan N.F."/>
            <person name="Baker D."/>
            <person name="Gharbi K."/>
            <person name="Hall N."/>
            <person name="Watson M."/>
            <person name="Adriaenssens E.M."/>
            <person name="Foster-Nyarko E."/>
            <person name="Jarju S."/>
            <person name="Secka A."/>
            <person name="Antonio M."/>
            <person name="Oren A."/>
            <person name="Chaudhuri R.R."/>
            <person name="La Ragione R."/>
            <person name="Hildebrand F."/>
            <person name="Pallen M.J."/>
        </authorList>
    </citation>
    <scope>NUCLEOTIDE SEQUENCE</scope>
    <source>
        <strain evidence="3">CHK180-15479</strain>
    </source>
</reference>